<reference evidence="1" key="1">
    <citation type="journal article" date="2015" name="Nature">
        <title>Complex archaea that bridge the gap between prokaryotes and eukaryotes.</title>
        <authorList>
            <person name="Spang A."/>
            <person name="Saw J.H."/>
            <person name="Jorgensen S.L."/>
            <person name="Zaremba-Niedzwiedzka K."/>
            <person name="Martijn J."/>
            <person name="Lind A.E."/>
            <person name="van Eijk R."/>
            <person name="Schleper C."/>
            <person name="Guy L."/>
            <person name="Ettema T.J."/>
        </authorList>
    </citation>
    <scope>NUCLEOTIDE SEQUENCE</scope>
</reference>
<accession>A0A0F9GY19</accession>
<gene>
    <name evidence="1" type="ORF">LCGC14_1771820</name>
</gene>
<protein>
    <submittedName>
        <fullName evidence="1">Uncharacterized protein</fullName>
    </submittedName>
</protein>
<sequence>MAEFYSWKDMREWKEMEIFDKNFFPSRTELINWWNSYVGCRTVDEIEYNLTRVNRLYKYFTKGI</sequence>
<evidence type="ECO:0000313" key="1">
    <source>
        <dbReference type="EMBL" id="KKM03694.1"/>
    </source>
</evidence>
<dbReference type="EMBL" id="LAZR01016625">
    <property type="protein sequence ID" value="KKM03694.1"/>
    <property type="molecule type" value="Genomic_DNA"/>
</dbReference>
<name>A0A0F9GY19_9ZZZZ</name>
<proteinExistence type="predicted"/>
<comment type="caution">
    <text evidence="1">The sequence shown here is derived from an EMBL/GenBank/DDBJ whole genome shotgun (WGS) entry which is preliminary data.</text>
</comment>
<dbReference type="AlphaFoldDB" id="A0A0F9GY19"/>
<organism evidence="1">
    <name type="scientific">marine sediment metagenome</name>
    <dbReference type="NCBI Taxonomy" id="412755"/>
    <lineage>
        <taxon>unclassified sequences</taxon>
        <taxon>metagenomes</taxon>
        <taxon>ecological metagenomes</taxon>
    </lineage>
</organism>